<feature type="domain" description="DUF1330" evidence="1">
    <location>
        <begin position="7"/>
        <end position="98"/>
    </location>
</feature>
<dbReference type="Gene3D" id="3.30.70.100">
    <property type="match status" value="1"/>
</dbReference>
<dbReference type="EMBL" id="WEGH01000002">
    <property type="protein sequence ID" value="MQY04585.1"/>
    <property type="molecule type" value="Genomic_DNA"/>
</dbReference>
<keyword evidence="3" id="KW-1185">Reference proteome</keyword>
<accession>A0A7K0BTS4</accession>
<dbReference type="AlphaFoldDB" id="A0A7K0BTS4"/>
<dbReference type="PANTHER" id="PTHR41521">
    <property type="match status" value="1"/>
</dbReference>
<gene>
    <name evidence="2" type="ORF">ACRB68_26410</name>
</gene>
<dbReference type="SUPFAM" id="SSF54909">
    <property type="entry name" value="Dimeric alpha+beta barrel"/>
    <property type="match status" value="1"/>
</dbReference>
<evidence type="ECO:0000313" key="2">
    <source>
        <dbReference type="EMBL" id="MQY04585.1"/>
    </source>
</evidence>
<dbReference type="Proteomes" id="UP000487268">
    <property type="component" value="Unassembled WGS sequence"/>
</dbReference>
<evidence type="ECO:0000313" key="3">
    <source>
        <dbReference type="Proteomes" id="UP000487268"/>
    </source>
</evidence>
<sequence length="110" mass="11945">MDTNLNAYAVGHLHEVAMGPQIVEYLERIDATLAPYGGRFLVHGARAEVREGNWAGDLIIIGFPDLARARAWYDSPEYQAIIPLRADNSRGDILIVDGCGADHAATDVLA</sequence>
<dbReference type="PANTHER" id="PTHR41521:SF4">
    <property type="entry name" value="BLR0684 PROTEIN"/>
    <property type="match status" value="1"/>
</dbReference>
<name>A0A7K0BTS4_9ACTN</name>
<protein>
    <recommendedName>
        <fullName evidence="1">DUF1330 domain-containing protein</fullName>
    </recommendedName>
</protein>
<evidence type="ECO:0000259" key="1">
    <source>
        <dbReference type="Pfam" id="PF07045"/>
    </source>
</evidence>
<dbReference type="Pfam" id="PF07045">
    <property type="entry name" value="DUF1330"/>
    <property type="match status" value="1"/>
</dbReference>
<reference evidence="2 3" key="1">
    <citation type="submission" date="2019-10" db="EMBL/GenBank/DDBJ databases">
        <title>Actinomadura rubteroloni sp. nov. and Actinomadura macrotermitis sp. nov., isolated from the gut of fungus growing-termite Macrotermes natalensis.</title>
        <authorList>
            <person name="Benndorf R."/>
            <person name="Martin K."/>
            <person name="Kuefner M."/>
            <person name="De Beer W."/>
            <person name="Kaster A.-K."/>
            <person name="Vollmers J."/>
            <person name="Poulsen M."/>
            <person name="Beemelmanns C."/>
        </authorList>
    </citation>
    <scope>NUCLEOTIDE SEQUENCE [LARGE SCALE GENOMIC DNA]</scope>
    <source>
        <strain evidence="2 3">RB68</strain>
    </source>
</reference>
<dbReference type="InterPro" id="IPR011008">
    <property type="entry name" value="Dimeric_a/b-barrel"/>
</dbReference>
<dbReference type="InterPro" id="IPR010753">
    <property type="entry name" value="DUF1330"/>
</dbReference>
<dbReference type="RefSeq" id="WP_207709679.1">
    <property type="nucleotide sequence ID" value="NZ_WEGH01000002.1"/>
</dbReference>
<comment type="caution">
    <text evidence="2">The sequence shown here is derived from an EMBL/GenBank/DDBJ whole genome shotgun (WGS) entry which is preliminary data.</text>
</comment>
<proteinExistence type="predicted"/>
<organism evidence="2 3">
    <name type="scientific">Actinomadura macrotermitis</name>
    <dbReference type="NCBI Taxonomy" id="2585200"/>
    <lineage>
        <taxon>Bacteria</taxon>
        <taxon>Bacillati</taxon>
        <taxon>Actinomycetota</taxon>
        <taxon>Actinomycetes</taxon>
        <taxon>Streptosporangiales</taxon>
        <taxon>Thermomonosporaceae</taxon>
        <taxon>Actinomadura</taxon>
    </lineage>
</organism>